<evidence type="ECO:0000313" key="1">
    <source>
        <dbReference type="EMBL" id="SEK23829.1"/>
    </source>
</evidence>
<dbReference type="STRING" id="1038014.SAMN04487910_0044"/>
<dbReference type="Proteomes" id="UP000198521">
    <property type="component" value="Unassembled WGS sequence"/>
</dbReference>
<gene>
    <name evidence="1" type="ORF">SAMN04487910_0044</name>
</gene>
<name>A0A1H7FCX0_AQUAM</name>
<accession>A0A1H7FCX0</accession>
<dbReference type="AlphaFoldDB" id="A0A1H7FCX0"/>
<proteinExistence type="predicted"/>
<reference evidence="1 2" key="1">
    <citation type="submission" date="2016-10" db="EMBL/GenBank/DDBJ databases">
        <authorList>
            <person name="de Groot N.N."/>
        </authorList>
    </citation>
    <scope>NUCLEOTIDE SEQUENCE [LARGE SCALE GENOMIC DNA]</scope>
    <source>
        <strain evidence="1 2">DSM 25232</strain>
    </source>
</reference>
<protein>
    <submittedName>
        <fullName evidence="1">Uncharacterized protein</fullName>
    </submittedName>
</protein>
<evidence type="ECO:0000313" key="2">
    <source>
        <dbReference type="Proteomes" id="UP000198521"/>
    </source>
</evidence>
<dbReference type="RefSeq" id="WP_091403859.1">
    <property type="nucleotide sequence ID" value="NZ_FOAB01000001.1"/>
</dbReference>
<organism evidence="1 2">
    <name type="scientific">Aquimarina amphilecti</name>
    <dbReference type="NCBI Taxonomy" id="1038014"/>
    <lineage>
        <taxon>Bacteria</taxon>
        <taxon>Pseudomonadati</taxon>
        <taxon>Bacteroidota</taxon>
        <taxon>Flavobacteriia</taxon>
        <taxon>Flavobacteriales</taxon>
        <taxon>Flavobacteriaceae</taxon>
        <taxon>Aquimarina</taxon>
    </lineage>
</organism>
<sequence>MNNLLESVKDKVGSFLIDKGYTKRGKNDFIRKEKLHKREEVISFSSRKGRAPHTGQTYIGITSGIYYKEVNSLDKKIIQDFLNSYPIITGSISHFKDTDNNFISIPINNSDQVESIANEIIENIKDGGFNLFNKFPTLESILDGIEKKHEWLNDYHKFIKIRRQVRIAAMSLLIKDKDTAIHWFKENSLASEKSKQEIIKKMETNW</sequence>
<dbReference type="EMBL" id="FOAB01000001">
    <property type="protein sequence ID" value="SEK23829.1"/>
    <property type="molecule type" value="Genomic_DNA"/>
</dbReference>
<dbReference type="OrthoDB" id="1449185at2"/>
<keyword evidence="2" id="KW-1185">Reference proteome</keyword>